<accession>W0F2X9</accession>
<dbReference type="KEGG" id="nso:NIASO_13210"/>
<dbReference type="InterPro" id="IPR026935">
    <property type="entry name" value="BtrH_N"/>
</dbReference>
<dbReference type="HOGENOM" id="CLU_069568_0_0_10"/>
<dbReference type="eggNOG" id="COG4990">
    <property type="taxonomic scope" value="Bacteria"/>
</dbReference>
<dbReference type="Pfam" id="PF14399">
    <property type="entry name" value="BtrH_N"/>
    <property type="match status" value="1"/>
</dbReference>
<feature type="domain" description="DUF4872" evidence="2">
    <location>
        <begin position="159"/>
        <end position="335"/>
    </location>
</feature>
<name>W0F2X9_9BACT</name>
<dbReference type="RefSeq" id="WP_008586211.1">
    <property type="nucleotide sequence ID" value="NZ_CP007035.1"/>
</dbReference>
<dbReference type="InterPro" id="IPR032369">
    <property type="entry name" value="DUF4872"/>
</dbReference>
<dbReference type="EMBL" id="CP007035">
    <property type="protein sequence ID" value="AHF15859.1"/>
    <property type="molecule type" value="Genomic_DNA"/>
</dbReference>
<evidence type="ECO:0000259" key="1">
    <source>
        <dbReference type="Pfam" id="PF14399"/>
    </source>
</evidence>
<sequence>MESQTANFNHLQAAHCENGVTTALLAHYGVHKLTEPLVFGIGSGLFYIQLPFMKVNGGPAISFRTMPGLIFKRTCKSLGIPVTRKKYRSHEKAMAELDERLRAGKPTACQVGVFYLTYFPKEYRFHFNAHNLIVVDKRDDNYIISDPIMEGLVSLNSYELERVRFAKGAFAPRGQMYYPGDNLKEATDEQLRQAIITGIKRNCRDMLHIPGNFGGVSGIAYTGKQIKKWKEKLGDQKARSYLAQLVRMQEEIGTGGGGFRFIYGAFLQQARQYLHMDELLDLSKQFTAAGDKWRDAAIQASGIYKGRLTTQADYDNMGDRLIEISALEKQAFQQLKALIKKAK</sequence>
<feature type="domain" description="Butirosin biosynthesis protein H N-terminal" evidence="1">
    <location>
        <begin position="15"/>
        <end position="147"/>
    </location>
</feature>
<dbReference type="STRING" id="929713.NIASO_13210"/>
<organism evidence="3 4">
    <name type="scientific">Niabella soli DSM 19437</name>
    <dbReference type="NCBI Taxonomy" id="929713"/>
    <lineage>
        <taxon>Bacteria</taxon>
        <taxon>Pseudomonadati</taxon>
        <taxon>Bacteroidota</taxon>
        <taxon>Chitinophagia</taxon>
        <taxon>Chitinophagales</taxon>
        <taxon>Chitinophagaceae</taxon>
        <taxon>Niabella</taxon>
    </lineage>
</organism>
<reference evidence="3 4" key="1">
    <citation type="submission" date="2013-12" db="EMBL/GenBank/DDBJ databases">
        <authorList>
            <consortium name="DOE Joint Genome Institute"/>
            <person name="Eisen J."/>
            <person name="Huntemann M."/>
            <person name="Han J."/>
            <person name="Chen A."/>
            <person name="Kyrpides N."/>
            <person name="Mavromatis K."/>
            <person name="Markowitz V."/>
            <person name="Palaniappan K."/>
            <person name="Ivanova N."/>
            <person name="Schaumberg A."/>
            <person name="Pati A."/>
            <person name="Liolios K."/>
            <person name="Nordberg H.P."/>
            <person name="Cantor M.N."/>
            <person name="Hua S.X."/>
            <person name="Woyke T."/>
        </authorList>
    </citation>
    <scope>NUCLEOTIDE SEQUENCE [LARGE SCALE GENOMIC DNA]</scope>
    <source>
        <strain evidence="4">DSM 19437</strain>
    </source>
</reference>
<dbReference type="Proteomes" id="UP000003586">
    <property type="component" value="Chromosome"/>
</dbReference>
<dbReference type="AlphaFoldDB" id="W0F2X9"/>
<dbReference type="Pfam" id="PF16169">
    <property type="entry name" value="DUF4872"/>
    <property type="match status" value="1"/>
</dbReference>
<gene>
    <name evidence="3" type="ORF">NIASO_13210</name>
</gene>
<evidence type="ECO:0000313" key="3">
    <source>
        <dbReference type="EMBL" id="AHF15859.1"/>
    </source>
</evidence>
<protein>
    <submittedName>
        <fullName evidence="3">Peptidase</fullName>
    </submittedName>
</protein>
<evidence type="ECO:0000259" key="2">
    <source>
        <dbReference type="Pfam" id="PF16169"/>
    </source>
</evidence>
<proteinExistence type="predicted"/>
<evidence type="ECO:0000313" key="4">
    <source>
        <dbReference type="Proteomes" id="UP000003586"/>
    </source>
</evidence>
<keyword evidence="4" id="KW-1185">Reference proteome</keyword>
<dbReference type="OrthoDB" id="4075615at2"/>